<sequence length="123" mass="13751">MVLSYRGTGKEPTHLESIFTPSSNSEATKMKGYKNRKEETSYQEARKNPTPSLPSNNLEGCTKVTNEYAPGRGGSRKVRCMVHMGSSPLPRTLVSAADRFHHAPFDTEGSWFPLAFSQFRCFC</sequence>
<comment type="caution">
    <text evidence="2">The sequence shown here is derived from an EMBL/GenBank/DDBJ whole genome shotgun (WGS) entry which is preliminary data.</text>
</comment>
<dbReference type="AlphaFoldDB" id="A0A151ME18"/>
<accession>A0A151ME18</accession>
<evidence type="ECO:0000313" key="3">
    <source>
        <dbReference type="Proteomes" id="UP000050525"/>
    </source>
</evidence>
<feature type="compositionally biased region" description="Polar residues" evidence="1">
    <location>
        <begin position="49"/>
        <end position="61"/>
    </location>
</feature>
<feature type="compositionally biased region" description="Basic and acidic residues" evidence="1">
    <location>
        <begin position="35"/>
        <end position="47"/>
    </location>
</feature>
<dbReference type="Proteomes" id="UP000050525">
    <property type="component" value="Unassembled WGS sequence"/>
</dbReference>
<evidence type="ECO:0000256" key="1">
    <source>
        <dbReference type="SAM" id="MobiDB-lite"/>
    </source>
</evidence>
<proteinExistence type="predicted"/>
<reference evidence="2 3" key="1">
    <citation type="journal article" date="2012" name="Genome Biol.">
        <title>Sequencing three crocodilian genomes to illuminate the evolution of archosaurs and amniotes.</title>
        <authorList>
            <person name="St John J.A."/>
            <person name="Braun E.L."/>
            <person name="Isberg S.R."/>
            <person name="Miles L.G."/>
            <person name="Chong A.Y."/>
            <person name="Gongora J."/>
            <person name="Dalzell P."/>
            <person name="Moran C."/>
            <person name="Bed'hom B."/>
            <person name="Abzhanov A."/>
            <person name="Burgess S.C."/>
            <person name="Cooksey A.M."/>
            <person name="Castoe T.A."/>
            <person name="Crawford N.G."/>
            <person name="Densmore L.D."/>
            <person name="Drew J.C."/>
            <person name="Edwards S.V."/>
            <person name="Faircloth B.C."/>
            <person name="Fujita M.K."/>
            <person name="Greenwold M.J."/>
            <person name="Hoffmann F.G."/>
            <person name="Howard J.M."/>
            <person name="Iguchi T."/>
            <person name="Janes D.E."/>
            <person name="Khan S.Y."/>
            <person name="Kohno S."/>
            <person name="de Koning A.J."/>
            <person name="Lance S.L."/>
            <person name="McCarthy F.M."/>
            <person name="McCormack J.E."/>
            <person name="Merchant M.E."/>
            <person name="Peterson D.G."/>
            <person name="Pollock D.D."/>
            <person name="Pourmand N."/>
            <person name="Raney B.J."/>
            <person name="Roessler K.A."/>
            <person name="Sanford J.R."/>
            <person name="Sawyer R.H."/>
            <person name="Schmidt C.J."/>
            <person name="Triplett E.W."/>
            <person name="Tuberville T.D."/>
            <person name="Venegas-Anaya M."/>
            <person name="Howard J.T."/>
            <person name="Jarvis E.D."/>
            <person name="Guillette L.J.Jr."/>
            <person name="Glenn T.C."/>
            <person name="Green R.E."/>
            <person name="Ray D.A."/>
        </authorList>
    </citation>
    <scope>NUCLEOTIDE SEQUENCE [LARGE SCALE GENOMIC DNA]</scope>
    <source>
        <strain evidence="2">KSC_2009_1</strain>
    </source>
</reference>
<name>A0A151ME18_ALLMI</name>
<feature type="region of interest" description="Disordered" evidence="1">
    <location>
        <begin position="1"/>
        <end position="61"/>
    </location>
</feature>
<gene>
    <name evidence="2" type="ORF">Y1Q_0003260</name>
</gene>
<evidence type="ECO:0000313" key="2">
    <source>
        <dbReference type="EMBL" id="KYO22768.1"/>
    </source>
</evidence>
<dbReference type="EMBL" id="AKHW03006231">
    <property type="protein sequence ID" value="KYO22768.1"/>
    <property type="molecule type" value="Genomic_DNA"/>
</dbReference>
<protein>
    <submittedName>
        <fullName evidence="2">Uncharacterized protein</fullName>
    </submittedName>
</protein>
<organism evidence="2 3">
    <name type="scientific">Alligator mississippiensis</name>
    <name type="common">American alligator</name>
    <dbReference type="NCBI Taxonomy" id="8496"/>
    <lineage>
        <taxon>Eukaryota</taxon>
        <taxon>Metazoa</taxon>
        <taxon>Chordata</taxon>
        <taxon>Craniata</taxon>
        <taxon>Vertebrata</taxon>
        <taxon>Euteleostomi</taxon>
        <taxon>Archelosauria</taxon>
        <taxon>Archosauria</taxon>
        <taxon>Crocodylia</taxon>
        <taxon>Alligatoridae</taxon>
        <taxon>Alligatorinae</taxon>
        <taxon>Alligator</taxon>
    </lineage>
</organism>
<keyword evidence="3" id="KW-1185">Reference proteome</keyword>